<feature type="signal peptide" evidence="2">
    <location>
        <begin position="1"/>
        <end position="22"/>
    </location>
</feature>
<protein>
    <recommendedName>
        <fullName evidence="5">Phospholipid-binding protein</fullName>
    </recommendedName>
</protein>
<evidence type="ECO:0000256" key="2">
    <source>
        <dbReference type="SAM" id="SignalP"/>
    </source>
</evidence>
<proteinExistence type="predicted"/>
<dbReference type="InterPro" id="IPR008914">
    <property type="entry name" value="PEBP"/>
</dbReference>
<dbReference type="EMBL" id="JAEKJA010000002">
    <property type="protein sequence ID" value="MBJ3774748.1"/>
    <property type="molecule type" value="Genomic_DNA"/>
</dbReference>
<dbReference type="InterPro" id="IPR036610">
    <property type="entry name" value="PEBP-like_sf"/>
</dbReference>
<evidence type="ECO:0000256" key="1">
    <source>
        <dbReference type="SAM" id="MobiDB-lite"/>
    </source>
</evidence>
<dbReference type="RefSeq" id="WP_198880650.1">
    <property type="nucleotide sequence ID" value="NZ_JAEKJA010000002.1"/>
</dbReference>
<accession>A0A934MEU3</accession>
<gene>
    <name evidence="3" type="ORF">JCR33_03565</name>
</gene>
<name>A0A934MEU3_9HYPH</name>
<feature type="chain" id="PRO_5037602190" description="Phospholipid-binding protein" evidence="2">
    <location>
        <begin position="23"/>
        <end position="133"/>
    </location>
</feature>
<feature type="region of interest" description="Disordered" evidence="1">
    <location>
        <begin position="109"/>
        <end position="133"/>
    </location>
</feature>
<dbReference type="Pfam" id="PF01161">
    <property type="entry name" value="PBP"/>
    <property type="match status" value="1"/>
</dbReference>
<dbReference type="SUPFAM" id="SSF49777">
    <property type="entry name" value="PEBP-like"/>
    <property type="match status" value="1"/>
</dbReference>
<dbReference type="Proteomes" id="UP000609531">
    <property type="component" value="Unassembled WGS sequence"/>
</dbReference>
<evidence type="ECO:0000313" key="3">
    <source>
        <dbReference type="EMBL" id="MBJ3774748.1"/>
    </source>
</evidence>
<comment type="caution">
    <text evidence="3">The sequence shown here is derived from an EMBL/GenBank/DDBJ whole genome shotgun (WGS) entry which is preliminary data.</text>
</comment>
<reference evidence="3" key="1">
    <citation type="submission" date="2020-12" db="EMBL/GenBank/DDBJ databases">
        <title>Bacterial taxonomy.</title>
        <authorList>
            <person name="Pan X."/>
        </authorList>
    </citation>
    <scope>NUCLEOTIDE SEQUENCE</scope>
    <source>
        <strain evidence="3">B2012</strain>
    </source>
</reference>
<evidence type="ECO:0008006" key="5">
    <source>
        <dbReference type="Google" id="ProtNLM"/>
    </source>
</evidence>
<sequence length="133" mass="14069">MALRFVLFACAILVATPGSAGAFSISFDWSGLKLCNTGRPNRVGSPAFRVTGLPPGTKSVVFKLVDLDVPRYNHGGGTVTMTRSGTVPPGAFRYQSPCPPGGRHTYEWRATAKAGPNGRGATLGTTSARRRYP</sequence>
<evidence type="ECO:0000313" key="4">
    <source>
        <dbReference type="Proteomes" id="UP000609531"/>
    </source>
</evidence>
<dbReference type="AlphaFoldDB" id="A0A934MEU3"/>
<keyword evidence="2" id="KW-0732">Signal</keyword>
<organism evidence="3 4">
    <name type="scientific">Acuticoccus mangrovi</name>
    <dbReference type="NCBI Taxonomy" id="2796142"/>
    <lineage>
        <taxon>Bacteria</taxon>
        <taxon>Pseudomonadati</taxon>
        <taxon>Pseudomonadota</taxon>
        <taxon>Alphaproteobacteria</taxon>
        <taxon>Hyphomicrobiales</taxon>
        <taxon>Amorphaceae</taxon>
        <taxon>Acuticoccus</taxon>
    </lineage>
</organism>
<dbReference type="Gene3D" id="3.90.280.10">
    <property type="entry name" value="PEBP-like"/>
    <property type="match status" value="1"/>
</dbReference>
<keyword evidence="4" id="KW-1185">Reference proteome</keyword>